<evidence type="ECO:0000313" key="1">
    <source>
        <dbReference type="EMBL" id="KAL3888805.1"/>
    </source>
</evidence>
<dbReference type="Proteomes" id="UP001634394">
    <property type="component" value="Unassembled WGS sequence"/>
</dbReference>
<evidence type="ECO:0000313" key="2">
    <source>
        <dbReference type="Proteomes" id="UP001634394"/>
    </source>
</evidence>
<dbReference type="EMBL" id="JBJQND010000001">
    <property type="protein sequence ID" value="KAL3888805.1"/>
    <property type="molecule type" value="Genomic_DNA"/>
</dbReference>
<protein>
    <submittedName>
        <fullName evidence="1">Uncharacterized protein</fullName>
    </submittedName>
</protein>
<dbReference type="AlphaFoldDB" id="A0ABD3XUT0"/>
<comment type="caution">
    <text evidence="1">The sequence shown here is derived from an EMBL/GenBank/DDBJ whole genome shotgun (WGS) entry which is preliminary data.</text>
</comment>
<name>A0ABD3XUT0_SINWO</name>
<gene>
    <name evidence="1" type="ORF">ACJMK2_001165</name>
</gene>
<organism evidence="1 2">
    <name type="scientific">Sinanodonta woodiana</name>
    <name type="common">Chinese pond mussel</name>
    <name type="synonym">Anodonta woodiana</name>
    <dbReference type="NCBI Taxonomy" id="1069815"/>
    <lineage>
        <taxon>Eukaryota</taxon>
        <taxon>Metazoa</taxon>
        <taxon>Spiralia</taxon>
        <taxon>Lophotrochozoa</taxon>
        <taxon>Mollusca</taxon>
        <taxon>Bivalvia</taxon>
        <taxon>Autobranchia</taxon>
        <taxon>Heteroconchia</taxon>
        <taxon>Palaeoheterodonta</taxon>
        <taxon>Unionida</taxon>
        <taxon>Unionoidea</taxon>
        <taxon>Unionidae</taxon>
        <taxon>Unioninae</taxon>
        <taxon>Sinanodonta</taxon>
    </lineage>
</organism>
<reference evidence="1 2" key="1">
    <citation type="submission" date="2024-11" db="EMBL/GenBank/DDBJ databases">
        <title>Chromosome-level genome assembly of the freshwater bivalve Anodonta woodiana.</title>
        <authorList>
            <person name="Chen X."/>
        </authorList>
    </citation>
    <scope>NUCLEOTIDE SEQUENCE [LARGE SCALE GENOMIC DNA]</scope>
    <source>
        <strain evidence="1">MN2024</strain>
        <tissue evidence="1">Gills</tissue>
    </source>
</reference>
<keyword evidence="2" id="KW-1185">Reference proteome</keyword>
<accession>A0ABD3XUT0</accession>
<proteinExistence type="predicted"/>
<sequence>MQHRTCPKQRLSQLGAVIDDKDSPASKKTFRSYFHTRLYPVLKEYVIDPVKKGKIKSTWTNNNFESATLILKSAQKMAARGITKVCKAASSVSDQ</sequence>